<dbReference type="EMBL" id="QLLL01000008">
    <property type="protein sequence ID" value="RAJ00353.1"/>
    <property type="molecule type" value="Genomic_DNA"/>
</dbReference>
<gene>
    <name evidence="2" type="ORF">LX64_04056</name>
</gene>
<evidence type="ECO:0000259" key="1">
    <source>
        <dbReference type="Pfam" id="PF02627"/>
    </source>
</evidence>
<dbReference type="Proteomes" id="UP000249547">
    <property type="component" value="Unassembled WGS sequence"/>
</dbReference>
<accession>A0A327QAX1</accession>
<dbReference type="NCBIfam" id="TIGR00778">
    <property type="entry name" value="ahpD_dom"/>
    <property type="match status" value="1"/>
</dbReference>
<protein>
    <submittedName>
        <fullName evidence="2">AhpD family alkylhydroperoxidase</fullName>
    </submittedName>
</protein>
<comment type="caution">
    <text evidence="2">The sequence shown here is derived from an EMBL/GenBank/DDBJ whole genome shotgun (WGS) entry which is preliminary data.</text>
</comment>
<dbReference type="Gene3D" id="1.20.1290.10">
    <property type="entry name" value="AhpD-like"/>
    <property type="match status" value="1"/>
</dbReference>
<dbReference type="Pfam" id="PF02627">
    <property type="entry name" value="CMD"/>
    <property type="match status" value="1"/>
</dbReference>
<dbReference type="InterPro" id="IPR004675">
    <property type="entry name" value="AhpD_core"/>
</dbReference>
<organism evidence="2 3">
    <name type="scientific">Chitinophaga skermanii</name>
    <dbReference type="NCBI Taxonomy" id="331697"/>
    <lineage>
        <taxon>Bacteria</taxon>
        <taxon>Pseudomonadati</taxon>
        <taxon>Bacteroidota</taxon>
        <taxon>Chitinophagia</taxon>
        <taxon>Chitinophagales</taxon>
        <taxon>Chitinophagaceae</taxon>
        <taxon>Chitinophaga</taxon>
    </lineage>
</organism>
<keyword evidence="2" id="KW-0575">Peroxidase</keyword>
<feature type="domain" description="Carboxymuconolactone decarboxylase-like" evidence="1">
    <location>
        <begin position="15"/>
        <end position="94"/>
    </location>
</feature>
<dbReference type="InterPro" id="IPR029032">
    <property type="entry name" value="AhpD-like"/>
</dbReference>
<dbReference type="OrthoDB" id="9801997at2"/>
<evidence type="ECO:0000313" key="2">
    <source>
        <dbReference type="EMBL" id="RAJ00353.1"/>
    </source>
</evidence>
<keyword evidence="3" id="KW-1185">Reference proteome</keyword>
<dbReference type="AlphaFoldDB" id="A0A327QAX1"/>
<dbReference type="GO" id="GO:0051920">
    <property type="term" value="F:peroxiredoxin activity"/>
    <property type="evidence" value="ECO:0007669"/>
    <property type="project" value="InterPro"/>
</dbReference>
<dbReference type="PANTHER" id="PTHR34846:SF10">
    <property type="entry name" value="CYTOPLASMIC PROTEIN"/>
    <property type="match status" value="1"/>
</dbReference>
<sequence length="149" mass="17047">MEPRITFQQANKGAFDGLFKTEMHLKNSGIDHKLFELLKYRVSQINGCAYCLDMHHKEAIHLGDTEQRLHGLAAWREAPYYSDEERAVLAFAEALTHCEAPNEVYEPLTQFFTPAQIVDITIAVAQINMWNRLNIAWKSVAGTYKVGMF</sequence>
<name>A0A327QAX1_9BACT</name>
<reference evidence="2 3" key="1">
    <citation type="submission" date="2018-06" db="EMBL/GenBank/DDBJ databases">
        <title>Genomic Encyclopedia of Archaeal and Bacterial Type Strains, Phase II (KMG-II): from individual species to whole genera.</title>
        <authorList>
            <person name="Goeker M."/>
        </authorList>
    </citation>
    <scope>NUCLEOTIDE SEQUENCE [LARGE SCALE GENOMIC DNA]</scope>
    <source>
        <strain evidence="2 3">DSM 23857</strain>
    </source>
</reference>
<dbReference type="RefSeq" id="WP_111599476.1">
    <property type="nucleotide sequence ID" value="NZ_QLLL01000008.1"/>
</dbReference>
<dbReference type="SUPFAM" id="SSF69118">
    <property type="entry name" value="AhpD-like"/>
    <property type="match status" value="1"/>
</dbReference>
<proteinExistence type="predicted"/>
<keyword evidence="2" id="KW-0560">Oxidoreductase</keyword>
<dbReference type="PANTHER" id="PTHR34846">
    <property type="entry name" value="4-CARBOXYMUCONOLACTONE DECARBOXYLASE FAMILY PROTEIN (AFU_ORTHOLOGUE AFUA_6G11590)"/>
    <property type="match status" value="1"/>
</dbReference>
<evidence type="ECO:0000313" key="3">
    <source>
        <dbReference type="Proteomes" id="UP000249547"/>
    </source>
</evidence>
<dbReference type="InterPro" id="IPR003779">
    <property type="entry name" value="CMD-like"/>
</dbReference>